<gene>
    <name evidence="2" type="ORF">HA252_04555</name>
</gene>
<keyword evidence="1" id="KW-0812">Transmembrane</keyword>
<dbReference type="Proteomes" id="UP000564964">
    <property type="component" value="Unassembled WGS sequence"/>
</dbReference>
<sequence>MLQFVVSRGCLIELLLFVALLLAVLLPMFFLAQRHRRLRPKLLLYGLPAVLLVVVMLLGLYANAVKLRQYPDPLYTLAGLPGFCPSLEPSPKGMPQGQLGLTQGLSTGTDCDALAHFEKTYSFALRIARSGFAGEPATIAAYQRGQEAKAFGLRYAYDARLYDSSGTLLGTFNHGLGYFESPAKNLDAVFLSKDETYTLALQMLERPSGVKVCPRQDNQPVMVLGCAVFCGQAPDCYDDNPYTTDTCIYPGTCHSYCKNDTGTKFTTRPAQAEALVKASPEYRECFP</sequence>
<comment type="caution">
    <text evidence="2">The sequence shown here is derived from an EMBL/GenBank/DDBJ whole genome shotgun (WGS) entry which is preliminary data.</text>
</comment>
<dbReference type="AlphaFoldDB" id="A0A7J4JG08"/>
<protein>
    <submittedName>
        <fullName evidence="2">Uncharacterized protein</fullName>
    </submittedName>
</protein>
<organism evidence="2 3">
    <name type="scientific">Candidatus Iainarchaeum sp</name>
    <dbReference type="NCBI Taxonomy" id="3101447"/>
    <lineage>
        <taxon>Archaea</taxon>
        <taxon>Candidatus Iainarchaeota</taxon>
        <taxon>Candidatus Iainarchaeia</taxon>
        <taxon>Candidatus Iainarchaeales</taxon>
        <taxon>Candidatus Iainarchaeaceae</taxon>
        <taxon>Candidatus Iainarchaeum</taxon>
    </lineage>
</organism>
<feature type="transmembrane region" description="Helical" evidence="1">
    <location>
        <begin position="6"/>
        <end position="30"/>
    </location>
</feature>
<name>A0A7J4JG08_9ARCH</name>
<evidence type="ECO:0000313" key="2">
    <source>
        <dbReference type="EMBL" id="HIH16648.1"/>
    </source>
</evidence>
<proteinExistence type="predicted"/>
<evidence type="ECO:0000256" key="1">
    <source>
        <dbReference type="SAM" id="Phobius"/>
    </source>
</evidence>
<keyword evidence="1" id="KW-0472">Membrane</keyword>
<dbReference type="EMBL" id="DUGH01000111">
    <property type="protein sequence ID" value="HIH16648.1"/>
    <property type="molecule type" value="Genomic_DNA"/>
</dbReference>
<accession>A0A7J4JG08</accession>
<reference evidence="3" key="1">
    <citation type="journal article" date="2020" name="bioRxiv">
        <title>A rank-normalized archaeal taxonomy based on genome phylogeny resolves widespread incomplete and uneven classifications.</title>
        <authorList>
            <person name="Rinke C."/>
            <person name="Chuvochina M."/>
            <person name="Mussig A.J."/>
            <person name="Chaumeil P.-A."/>
            <person name="Waite D.W."/>
            <person name="Whitman W.B."/>
            <person name="Parks D.H."/>
            <person name="Hugenholtz P."/>
        </authorList>
    </citation>
    <scope>NUCLEOTIDE SEQUENCE [LARGE SCALE GENOMIC DNA]</scope>
</reference>
<evidence type="ECO:0000313" key="3">
    <source>
        <dbReference type="Proteomes" id="UP000564964"/>
    </source>
</evidence>
<keyword evidence="1" id="KW-1133">Transmembrane helix</keyword>
<feature type="transmembrane region" description="Helical" evidence="1">
    <location>
        <begin position="42"/>
        <end position="62"/>
    </location>
</feature>